<evidence type="ECO:0000313" key="1">
    <source>
        <dbReference type="EMBL" id="CAA7264542.1"/>
    </source>
</evidence>
<evidence type="ECO:0000313" key="2">
    <source>
        <dbReference type="Proteomes" id="UP000467700"/>
    </source>
</evidence>
<name>A0A8S0X1U8_CYCAE</name>
<protein>
    <submittedName>
        <fullName evidence="1">Uncharacterized protein</fullName>
    </submittedName>
</protein>
<comment type="caution">
    <text evidence="1">The sequence shown here is derived from an EMBL/GenBank/DDBJ whole genome shotgun (WGS) entry which is preliminary data.</text>
</comment>
<dbReference type="Proteomes" id="UP000467700">
    <property type="component" value="Unassembled WGS sequence"/>
</dbReference>
<keyword evidence="2" id="KW-1185">Reference proteome</keyword>
<sequence>MSVTYCLQLFQVAPRMLSCDLSHVRDTQQFPSPSKHIVPQLLPVLKINTDGLEISEALVGALSLLALKVLVYGNEQTESLRFLLQRSSSPLTKLPMIDNDELATTDLTLISTTALSEDGKPTFLPHLQSLCLSGEDEFAWEVIPRVFPLPPASDECRQRPLKFLGIEISEWCTVLMEEQVLAKIEALVNVGIDISITEDLAQRVKVMENANEDENGDFDSE</sequence>
<proteinExistence type="predicted"/>
<reference evidence="1 2" key="1">
    <citation type="submission" date="2020-01" db="EMBL/GenBank/DDBJ databases">
        <authorList>
            <person name="Gupta K D."/>
        </authorList>
    </citation>
    <scope>NUCLEOTIDE SEQUENCE [LARGE SCALE GENOMIC DNA]</scope>
</reference>
<organism evidence="1 2">
    <name type="scientific">Cyclocybe aegerita</name>
    <name type="common">Black poplar mushroom</name>
    <name type="synonym">Agrocybe aegerita</name>
    <dbReference type="NCBI Taxonomy" id="1973307"/>
    <lineage>
        <taxon>Eukaryota</taxon>
        <taxon>Fungi</taxon>
        <taxon>Dikarya</taxon>
        <taxon>Basidiomycota</taxon>
        <taxon>Agaricomycotina</taxon>
        <taxon>Agaricomycetes</taxon>
        <taxon>Agaricomycetidae</taxon>
        <taxon>Agaricales</taxon>
        <taxon>Agaricineae</taxon>
        <taxon>Bolbitiaceae</taxon>
        <taxon>Cyclocybe</taxon>
    </lineage>
</organism>
<accession>A0A8S0X1U8</accession>
<gene>
    <name evidence="1" type="ORF">AAE3_LOCUS6722</name>
</gene>
<dbReference type="AlphaFoldDB" id="A0A8S0X1U8"/>
<dbReference type="EMBL" id="CACVBS010000045">
    <property type="protein sequence ID" value="CAA7264542.1"/>
    <property type="molecule type" value="Genomic_DNA"/>
</dbReference>